<reference evidence="3" key="3">
    <citation type="submission" date="2015-06" db="UniProtKB">
        <authorList>
            <consortium name="EnsemblMetazoa"/>
        </authorList>
    </citation>
    <scope>IDENTIFICATION</scope>
</reference>
<protein>
    <submittedName>
        <fullName evidence="2 3">Uncharacterized protein</fullName>
    </submittedName>
</protein>
<feature type="compositionally biased region" description="Low complexity" evidence="1">
    <location>
        <begin position="213"/>
        <end position="224"/>
    </location>
</feature>
<dbReference type="EMBL" id="AMQN01003097">
    <property type="status" value="NOT_ANNOTATED_CDS"/>
    <property type="molecule type" value="Genomic_DNA"/>
</dbReference>
<evidence type="ECO:0000313" key="4">
    <source>
        <dbReference type="Proteomes" id="UP000014760"/>
    </source>
</evidence>
<proteinExistence type="predicted"/>
<dbReference type="AlphaFoldDB" id="R7TH60"/>
<dbReference type="HOGENOM" id="CLU_1042970_0_0_1"/>
<evidence type="ECO:0000256" key="1">
    <source>
        <dbReference type="SAM" id="MobiDB-lite"/>
    </source>
</evidence>
<feature type="region of interest" description="Disordered" evidence="1">
    <location>
        <begin position="1"/>
        <end position="104"/>
    </location>
</feature>
<keyword evidence="4" id="KW-1185">Reference proteome</keyword>
<name>R7TH60_CAPTE</name>
<evidence type="ECO:0000313" key="3">
    <source>
        <dbReference type="EnsemblMetazoa" id="CapteP222719"/>
    </source>
</evidence>
<feature type="compositionally biased region" description="Polar residues" evidence="1">
    <location>
        <begin position="80"/>
        <end position="94"/>
    </location>
</feature>
<reference evidence="4" key="1">
    <citation type="submission" date="2012-12" db="EMBL/GenBank/DDBJ databases">
        <authorList>
            <person name="Hellsten U."/>
            <person name="Grimwood J."/>
            <person name="Chapman J.A."/>
            <person name="Shapiro H."/>
            <person name="Aerts A."/>
            <person name="Otillar R.P."/>
            <person name="Terry A.Y."/>
            <person name="Boore J.L."/>
            <person name="Simakov O."/>
            <person name="Marletaz F."/>
            <person name="Cho S.-J."/>
            <person name="Edsinger-Gonzales E."/>
            <person name="Havlak P."/>
            <person name="Kuo D.-H."/>
            <person name="Larsson T."/>
            <person name="Lv J."/>
            <person name="Arendt D."/>
            <person name="Savage R."/>
            <person name="Osoegawa K."/>
            <person name="de Jong P."/>
            <person name="Lindberg D.R."/>
            <person name="Seaver E.C."/>
            <person name="Weisblat D.A."/>
            <person name="Putnam N.H."/>
            <person name="Grigoriev I.V."/>
            <person name="Rokhsar D.S."/>
        </authorList>
    </citation>
    <scope>NUCLEOTIDE SEQUENCE</scope>
    <source>
        <strain evidence="4">I ESC-2004</strain>
    </source>
</reference>
<reference evidence="2 4" key="2">
    <citation type="journal article" date="2013" name="Nature">
        <title>Insights into bilaterian evolution from three spiralian genomes.</title>
        <authorList>
            <person name="Simakov O."/>
            <person name="Marletaz F."/>
            <person name="Cho S.J."/>
            <person name="Edsinger-Gonzales E."/>
            <person name="Havlak P."/>
            <person name="Hellsten U."/>
            <person name="Kuo D.H."/>
            <person name="Larsson T."/>
            <person name="Lv J."/>
            <person name="Arendt D."/>
            <person name="Savage R."/>
            <person name="Osoegawa K."/>
            <person name="de Jong P."/>
            <person name="Grimwood J."/>
            <person name="Chapman J.A."/>
            <person name="Shapiro H."/>
            <person name="Aerts A."/>
            <person name="Otillar R.P."/>
            <person name="Terry A.Y."/>
            <person name="Boore J.L."/>
            <person name="Grigoriev I.V."/>
            <person name="Lindberg D.R."/>
            <person name="Seaver E.C."/>
            <person name="Weisblat D.A."/>
            <person name="Putnam N.H."/>
            <person name="Rokhsar D.S."/>
        </authorList>
    </citation>
    <scope>NUCLEOTIDE SEQUENCE</scope>
    <source>
        <strain evidence="2 4">I ESC-2004</strain>
    </source>
</reference>
<feature type="compositionally biased region" description="Low complexity" evidence="1">
    <location>
        <begin position="1"/>
        <end position="10"/>
    </location>
</feature>
<feature type="region of interest" description="Disordered" evidence="1">
    <location>
        <begin position="188"/>
        <end position="228"/>
    </location>
</feature>
<dbReference type="EMBL" id="KB310915">
    <property type="protein sequence ID" value="ELT90455.1"/>
    <property type="molecule type" value="Genomic_DNA"/>
</dbReference>
<dbReference type="EnsemblMetazoa" id="CapteT222719">
    <property type="protein sequence ID" value="CapteP222719"/>
    <property type="gene ID" value="CapteG222719"/>
</dbReference>
<accession>R7TH60</accession>
<sequence>MEPDKAAAAAEAEDNTTPPPPPPPHMHEDADEDEAKQSTKGRLSLQDEELISASLQKEKKGGAGTGEDGVQLEGIFEPRPSTSNSPASRSTAKRSMSLAVDSCSERRQRLALLPRTTQYEKHPLLQERSGDAGLSELEIFLHEKEQDIAEHRATSALVPRGAHYEASGLLAKKSSGLTELEQYLQEKEAEMLEGQRRHSDPNRRQHQRLEPRSSQYQESSLLQSKGEDGLSPIEHLLIAKLEQDAEDTRKVQRQMHVQERALRQLQE</sequence>
<organism evidence="2">
    <name type="scientific">Capitella teleta</name>
    <name type="common">Polychaete worm</name>
    <dbReference type="NCBI Taxonomy" id="283909"/>
    <lineage>
        <taxon>Eukaryota</taxon>
        <taxon>Metazoa</taxon>
        <taxon>Spiralia</taxon>
        <taxon>Lophotrochozoa</taxon>
        <taxon>Annelida</taxon>
        <taxon>Polychaeta</taxon>
        <taxon>Sedentaria</taxon>
        <taxon>Scolecida</taxon>
        <taxon>Capitellidae</taxon>
        <taxon>Capitella</taxon>
    </lineage>
</organism>
<feature type="compositionally biased region" description="Basic and acidic residues" evidence="1">
    <location>
        <begin position="188"/>
        <end position="211"/>
    </location>
</feature>
<gene>
    <name evidence="2" type="ORF">CAPTEDRAFT_222719</name>
</gene>
<dbReference type="Proteomes" id="UP000014760">
    <property type="component" value="Unassembled WGS sequence"/>
</dbReference>
<evidence type="ECO:0000313" key="2">
    <source>
        <dbReference type="EMBL" id="ELT90455.1"/>
    </source>
</evidence>